<keyword evidence="4" id="KW-1185">Reference proteome</keyword>
<evidence type="ECO:0000313" key="3">
    <source>
        <dbReference type="EMBL" id="GAA4394878.1"/>
    </source>
</evidence>
<dbReference type="PROSITE" id="PS50943">
    <property type="entry name" value="HTH_CROC1"/>
    <property type="match status" value="1"/>
</dbReference>
<evidence type="ECO:0000259" key="2">
    <source>
        <dbReference type="PROSITE" id="PS50943"/>
    </source>
</evidence>
<organism evidence="3 4">
    <name type="scientific">Tsukamurella soli</name>
    <dbReference type="NCBI Taxonomy" id="644556"/>
    <lineage>
        <taxon>Bacteria</taxon>
        <taxon>Bacillati</taxon>
        <taxon>Actinomycetota</taxon>
        <taxon>Actinomycetes</taxon>
        <taxon>Mycobacteriales</taxon>
        <taxon>Tsukamurellaceae</taxon>
        <taxon>Tsukamurella</taxon>
    </lineage>
</organism>
<evidence type="ECO:0000313" key="4">
    <source>
        <dbReference type="Proteomes" id="UP001500635"/>
    </source>
</evidence>
<dbReference type="Proteomes" id="UP001500635">
    <property type="component" value="Unassembled WGS sequence"/>
</dbReference>
<dbReference type="Gene3D" id="1.10.260.40">
    <property type="entry name" value="lambda repressor-like DNA-binding domains"/>
    <property type="match status" value="1"/>
</dbReference>
<dbReference type="RefSeq" id="WP_344996664.1">
    <property type="nucleotide sequence ID" value="NZ_BAABFR010000040.1"/>
</dbReference>
<feature type="region of interest" description="Disordered" evidence="1">
    <location>
        <begin position="100"/>
        <end position="121"/>
    </location>
</feature>
<reference evidence="4" key="1">
    <citation type="journal article" date="2019" name="Int. J. Syst. Evol. Microbiol.">
        <title>The Global Catalogue of Microorganisms (GCM) 10K type strain sequencing project: providing services to taxonomists for standard genome sequencing and annotation.</title>
        <authorList>
            <consortium name="The Broad Institute Genomics Platform"/>
            <consortium name="The Broad Institute Genome Sequencing Center for Infectious Disease"/>
            <person name="Wu L."/>
            <person name="Ma J."/>
        </authorList>
    </citation>
    <scope>NUCLEOTIDE SEQUENCE [LARGE SCALE GENOMIC DNA]</scope>
    <source>
        <strain evidence="4">JCM 17688</strain>
    </source>
</reference>
<evidence type="ECO:0000256" key="1">
    <source>
        <dbReference type="SAM" id="MobiDB-lite"/>
    </source>
</evidence>
<comment type="caution">
    <text evidence="3">The sequence shown here is derived from an EMBL/GenBank/DDBJ whole genome shotgun (WGS) entry which is preliminary data.</text>
</comment>
<feature type="compositionally biased region" description="Basic and acidic residues" evidence="1">
    <location>
        <begin position="1"/>
        <end position="20"/>
    </location>
</feature>
<name>A0ABP8JR69_9ACTN</name>
<protein>
    <recommendedName>
        <fullName evidence="2">HTH cro/C1-type domain-containing protein</fullName>
    </recommendedName>
</protein>
<dbReference type="InterPro" id="IPR001387">
    <property type="entry name" value="Cro/C1-type_HTH"/>
</dbReference>
<dbReference type="SUPFAM" id="SSF47413">
    <property type="entry name" value="lambda repressor-like DNA-binding domains"/>
    <property type="match status" value="1"/>
</dbReference>
<accession>A0ABP8JR69</accession>
<feature type="region of interest" description="Disordered" evidence="1">
    <location>
        <begin position="1"/>
        <end position="21"/>
    </location>
</feature>
<proteinExistence type="predicted"/>
<dbReference type="EMBL" id="BAABFR010000040">
    <property type="protein sequence ID" value="GAA4394878.1"/>
    <property type="molecule type" value="Genomic_DNA"/>
</dbReference>
<feature type="domain" description="HTH cro/C1-type" evidence="2">
    <location>
        <begin position="60"/>
        <end position="95"/>
    </location>
</feature>
<sequence>MSPVQRREAVEATPRDRGTAEARPFADLLNQLFETVLDANGQPYTGKRVSAEANARGYTLSDAYISQLRAGRAKSPSYRTVEALACAFDVSVTHFLANPNIDGPRRGARRPGDDGGAHLTLSPDTARRITDLHRDLSVDTLDALIDLLHALRAEQSG</sequence>
<gene>
    <name evidence="3" type="ORF">GCM10023147_27380</name>
</gene>
<dbReference type="InterPro" id="IPR010982">
    <property type="entry name" value="Lambda_DNA-bd_dom_sf"/>
</dbReference>